<gene>
    <name evidence="9" type="ORF">ACFQ07_21395</name>
</gene>
<evidence type="ECO:0000256" key="3">
    <source>
        <dbReference type="ARBA" id="ARBA00022692"/>
    </source>
</evidence>
<feature type="region of interest" description="Disordered" evidence="6">
    <location>
        <begin position="85"/>
        <end position="109"/>
    </location>
</feature>
<proteinExistence type="predicted"/>
<evidence type="ECO:0000313" key="9">
    <source>
        <dbReference type="EMBL" id="MFD0854809.1"/>
    </source>
</evidence>
<keyword evidence="3 7" id="KW-0812">Transmembrane</keyword>
<keyword evidence="10" id="KW-1185">Reference proteome</keyword>
<evidence type="ECO:0000256" key="2">
    <source>
        <dbReference type="ARBA" id="ARBA00022475"/>
    </source>
</evidence>
<keyword evidence="5 7" id="KW-0472">Membrane</keyword>
<feature type="domain" description="Membrane transport protein MMPL" evidence="8">
    <location>
        <begin position="1"/>
        <end position="104"/>
    </location>
</feature>
<evidence type="ECO:0000259" key="8">
    <source>
        <dbReference type="Pfam" id="PF03176"/>
    </source>
</evidence>
<comment type="subcellular location">
    <subcellularLocation>
        <location evidence="1">Cell membrane</location>
        <topology evidence="1">Multi-pass membrane protein</topology>
    </subcellularLocation>
</comment>
<name>A0ABW3CMI8_9ACTN</name>
<evidence type="ECO:0000256" key="6">
    <source>
        <dbReference type="SAM" id="MobiDB-lite"/>
    </source>
</evidence>
<reference evidence="10" key="1">
    <citation type="journal article" date="2019" name="Int. J. Syst. Evol. Microbiol.">
        <title>The Global Catalogue of Microorganisms (GCM) 10K type strain sequencing project: providing services to taxonomists for standard genome sequencing and annotation.</title>
        <authorList>
            <consortium name="The Broad Institute Genomics Platform"/>
            <consortium name="The Broad Institute Genome Sequencing Center for Infectious Disease"/>
            <person name="Wu L."/>
            <person name="Ma J."/>
        </authorList>
    </citation>
    <scope>NUCLEOTIDE SEQUENCE [LARGE SCALE GENOMIC DNA]</scope>
    <source>
        <strain evidence="10">JCM 31696</strain>
    </source>
</reference>
<dbReference type="PANTHER" id="PTHR33406:SF13">
    <property type="entry name" value="MEMBRANE PROTEIN YDFJ"/>
    <property type="match status" value="1"/>
</dbReference>
<feature type="non-terminal residue" evidence="9">
    <location>
        <position position="1"/>
    </location>
</feature>
<dbReference type="InterPro" id="IPR050545">
    <property type="entry name" value="Mycobact_MmpL"/>
</dbReference>
<evidence type="ECO:0000256" key="5">
    <source>
        <dbReference type="ARBA" id="ARBA00023136"/>
    </source>
</evidence>
<accession>A0ABW3CMI8</accession>
<protein>
    <submittedName>
        <fullName evidence="9">MMPL family transporter</fullName>
    </submittedName>
</protein>
<dbReference type="Pfam" id="PF03176">
    <property type="entry name" value="MMPL"/>
    <property type="match status" value="1"/>
</dbReference>
<evidence type="ECO:0000256" key="4">
    <source>
        <dbReference type="ARBA" id="ARBA00022989"/>
    </source>
</evidence>
<keyword evidence="2" id="KW-1003">Cell membrane</keyword>
<organism evidence="9 10">
    <name type="scientific">Actinomadura adrarensis</name>
    <dbReference type="NCBI Taxonomy" id="1819600"/>
    <lineage>
        <taxon>Bacteria</taxon>
        <taxon>Bacillati</taxon>
        <taxon>Actinomycetota</taxon>
        <taxon>Actinomycetes</taxon>
        <taxon>Streptosporangiales</taxon>
        <taxon>Thermomonosporaceae</taxon>
        <taxon>Actinomadura</taxon>
    </lineage>
</organism>
<dbReference type="PANTHER" id="PTHR33406">
    <property type="entry name" value="MEMBRANE PROTEIN MJ1562-RELATED"/>
    <property type="match status" value="1"/>
</dbReference>
<dbReference type="EMBL" id="JBHTIR010003192">
    <property type="protein sequence ID" value="MFD0854809.1"/>
    <property type="molecule type" value="Genomic_DNA"/>
</dbReference>
<dbReference type="Gene3D" id="1.20.1640.10">
    <property type="entry name" value="Multidrug efflux transporter AcrB transmembrane domain"/>
    <property type="match status" value="1"/>
</dbReference>
<evidence type="ECO:0000256" key="7">
    <source>
        <dbReference type="SAM" id="Phobius"/>
    </source>
</evidence>
<evidence type="ECO:0000256" key="1">
    <source>
        <dbReference type="ARBA" id="ARBA00004651"/>
    </source>
</evidence>
<feature type="transmembrane region" description="Helical" evidence="7">
    <location>
        <begin position="53"/>
        <end position="77"/>
    </location>
</feature>
<sequence>EAAAAGLPTRDAVRDGIVRSAGVVTSAAVVMVAVFSIFGTLSMVEFKQLGVGLAAAILIDAVIIRIFVLPALMALLGRWNWWPARPKRPEHRATRTSAPAPGRSQWTRV</sequence>
<dbReference type="InterPro" id="IPR004869">
    <property type="entry name" value="MMPL_dom"/>
</dbReference>
<keyword evidence="4 7" id="KW-1133">Transmembrane helix</keyword>
<feature type="transmembrane region" description="Helical" evidence="7">
    <location>
        <begin position="21"/>
        <end position="41"/>
    </location>
</feature>
<evidence type="ECO:0000313" key="10">
    <source>
        <dbReference type="Proteomes" id="UP001597083"/>
    </source>
</evidence>
<comment type="caution">
    <text evidence="9">The sequence shown here is derived from an EMBL/GenBank/DDBJ whole genome shotgun (WGS) entry which is preliminary data.</text>
</comment>
<dbReference type="Proteomes" id="UP001597083">
    <property type="component" value="Unassembled WGS sequence"/>
</dbReference>
<dbReference type="SUPFAM" id="SSF82866">
    <property type="entry name" value="Multidrug efflux transporter AcrB transmembrane domain"/>
    <property type="match status" value="1"/>
</dbReference>